<dbReference type="PANTHER" id="PTHR46206">
    <property type="entry name" value="CYTOCHROME P450"/>
    <property type="match status" value="1"/>
</dbReference>
<dbReference type="CDD" id="cd11041">
    <property type="entry name" value="CYP503A1-like"/>
    <property type="match status" value="1"/>
</dbReference>
<dbReference type="InterPro" id="IPR017972">
    <property type="entry name" value="Cyt_P450_CS"/>
</dbReference>
<dbReference type="EMBL" id="JACAZI010000005">
    <property type="protein sequence ID" value="KAF7360640.1"/>
    <property type="molecule type" value="Genomic_DNA"/>
</dbReference>
<keyword evidence="4 6" id="KW-0560">Oxidoreductase</keyword>
<dbReference type="InterPro" id="IPR036396">
    <property type="entry name" value="Cyt_P450_sf"/>
</dbReference>
<dbReference type="GO" id="GO:0004497">
    <property type="term" value="F:monooxygenase activity"/>
    <property type="evidence" value="ECO:0007669"/>
    <property type="project" value="UniProtKB-KW"/>
</dbReference>
<dbReference type="GO" id="GO:0020037">
    <property type="term" value="F:heme binding"/>
    <property type="evidence" value="ECO:0007669"/>
    <property type="project" value="InterPro"/>
</dbReference>
<reference evidence="7" key="1">
    <citation type="submission" date="2020-05" db="EMBL/GenBank/DDBJ databases">
        <title>Mycena genomes resolve the evolution of fungal bioluminescence.</title>
        <authorList>
            <person name="Tsai I.J."/>
        </authorList>
    </citation>
    <scope>NUCLEOTIDE SEQUENCE</scope>
    <source>
        <strain evidence="7">CCC161011</strain>
    </source>
</reference>
<protein>
    <recommendedName>
        <fullName evidence="9">Cytochrome P450</fullName>
    </recommendedName>
</protein>
<dbReference type="Proteomes" id="UP000620124">
    <property type="component" value="Unassembled WGS sequence"/>
</dbReference>
<dbReference type="InterPro" id="IPR001128">
    <property type="entry name" value="Cyt_P450"/>
</dbReference>
<gene>
    <name evidence="7" type="ORF">MVEN_00795700</name>
</gene>
<dbReference type="OrthoDB" id="1844152at2759"/>
<keyword evidence="5 6" id="KW-0408">Iron</keyword>
<comment type="cofactor">
    <cofactor evidence="1">
        <name>heme</name>
        <dbReference type="ChEBI" id="CHEBI:30413"/>
    </cofactor>
</comment>
<dbReference type="SUPFAM" id="SSF48264">
    <property type="entry name" value="Cytochrome P450"/>
    <property type="match status" value="1"/>
</dbReference>
<evidence type="ECO:0000256" key="1">
    <source>
        <dbReference type="ARBA" id="ARBA00001971"/>
    </source>
</evidence>
<dbReference type="PROSITE" id="PS00086">
    <property type="entry name" value="CYTOCHROME_P450"/>
    <property type="match status" value="1"/>
</dbReference>
<evidence type="ECO:0000313" key="7">
    <source>
        <dbReference type="EMBL" id="KAF7360640.1"/>
    </source>
</evidence>
<name>A0A8H7D405_9AGAR</name>
<comment type="caution">
    <text evidence="7">The sequence shown here is derived from an EMBL/GenBank/DDBJ whole genome shotgun (WGS) entry which is preliminary data.</text>
</comment>
<comment type="similarity">
    <text evidence="2 6">Belongs to the cytochrome P450 family.</text>
</comment>
<evidence type="ECO:0000313" key="8">
    <source>
        <dbReference type="Proteomes" id="UP000620124"/>
    </source>
</evidence>
<dbReference type="Pfam" id="PF00067">
    <property type="entry name" value="p450"/>
    <property type="match status" value="1"/>
</dbReference>
<keyword evidence="8" id="KW-1185">Reference proteome</keyword>
<evidence type="ECO:0000256" key="5">
    <source>
        <dbReference type="ARBA" id="ARBA00023004"/>
    </source>
</evidence>
<sequence length="479" mass="54453">MKAPDSATLLLYRGLSIGWFVSLSWLSYLRTQSPIPAIPGTSGFIRSYLGALRFFYQARDIISLGYNQDRGGVFRLSRFLRWEYLVIGKKRVLEVASAPDHVLSLDEGLRDALQSDYTMGPETTLNPYHIDVVRGALTRNLSRCFPRVHNEILHAFDDVLGLHDTEWKLVQVFPALNMIVARTTSRLFVDLPLCRDPGYLTLCIDNTIDIFMWGTSYSVLSLRVNLLFRILGPLLSKRKRNLRHALKFLGPMIDERVKQDNEYGTDWPDRPNDLISWLLDVARGEERTTAILTQRILTLYAVSIQTSSMTLTSALYDLVTYSDHILPMREEAERVVATQGWTKAALGNMHKIDSFLRESMRMNSQIIGLMRKVIGKDGFKFSDGTTIPYGSFISVPMAAAQLDPGTNIQQAIDCFRVNISRVNYDNADVFDGFRFARLREKQSGDRDTHEVTRTFTRHMVTTGFDHVVFGHGQHACPGR</sequence>
<keyword evidence="6" id="KW-0503">Monooxygenase</keyword>
<keyword evidence="6" id="KW-0349">Heme</keyword>
<accession>A0A8H7D405</accession>
<keyword evidence="3 6" id="KW-0479">Metal-binding</keyword>
<evidence type="ECO:0000256" key="4">
    <source>
        <dbReference type="ARBA" id="ARBA00023002"/>
    </source>
</evidence>
<dbReference type="GO" id="GO:0016705">
    <property type="term" value="F:oxidoreductase activity, acting on paired donors, with incorporation or reduction of molecular oxygen"/>
    <property type="evidence" value="ECO:0007669"/>
    <property type="project" value="InterPro"/>
</dbReference>
<evidence type="ECO:0000256" key="2">
    <source>
        <dbReference type="ARBA" id="ARBA00010617"/>
    </source>
</evidence>
<evidence type="ECO:0000256" key="3">
    <source>
        <dbReference type="ARBA" id="ARBA00022723"/>
    </source>
</evidence>
<dbReference type="AlphaFoldDB" id="A0A8H7D405"/>
<evidence type="ECO:0000256" key="6">
    <source>
        <dbReference type="RuleBase" id="RU000461"/>
    </source>
</evidence>
<dbReference type="Gene3D" id="1.10.630.10">
    <property type="entry name" value="Cytochrome P450"/>
    <property type="match status" value="1"/>
</dbReference>
<dbReference type="GO" id="GO:0005506">
    <property type="term" value="F:iron ion binding"/>
    <property type="evidence" value="ECO:0007669"/>
    <property type="project" value="InterPro"/>
</dbReference>
<proteinExistence type="inferred from homology"/>
<organism evidence="7 8">
    <name type="scientific">Mycena venus</name>
    <dbReference type="NCBI Taxonomy" id="2733690"/>
    <lineage>
        <taxon>Eukaryota</taxon>
        <taxon>Fungi</taxon>
        <taxon>Dikarya</taxon>
        <taxon>Basidiomycota</taxon>
        <taxon>Agaricomycotina</taxon>
        <taxon>Agaricomycetes</taxon>
        <taxon>Agaricomycetidae</taxon>
        <taxon>Agaricales</taxon>
        <taxon>Marasmiineae</taxon>
        <taxon>Mycenaceae</taxon>
        <taxon>Mycena</taxon>
    </lineage>
</organism>
<evidence type="ECO:0008006" key="9">
    <source>
        <dbReference type="Google" id="ProtNLM"/>
    </source>
</evidence>